<evidence type="ECO:0000313" key="4">
    <source>
        <dbReference type="Proteomes" id="UP000008744"/>
    </source>
</evidence>
<sequence length="92" mass="10544">MLSKENSDTSSVRRDSTFFIESDLPADRFPKRVFVKTVGWSFERRGLQTISITNWDERSGQKVIFMDGGFDAREWISPAAVLYVIDQPDVPV</sequence>
<protein>
    <submittedName>
        <fullName evidence="3">GL16636</fullName>
    </submittedName>
</protein>
<evidence type="ECO:0000259" key="2">
    <source>
        <dbReference type="Pfam" id="PF00246"/>
    </source>
</evidence>
<keyword evidence="4" id="KW-1185">Reference proteome</keyword>
<dbReference type="EMBL" id="CH700373">
    <property type="protein sequence ID" value="EDW26075.1"/>
    <property type="molecule type" value="Genomic_DNA"/>
</dbReference>
<organism evidence="4">
    <name type="scientific">Drosophila persimilis</name>
    <name type="common">Fruit fly</name>
    <dbReference type="NCBI Taxonomy" id="7234"/>
    <lineage>
        <taxon>Eukaryota</taxon>
        <taxon>Metazoa</taxon>
        <taxon>Ecdysozoa</taxon>
        <taxon>Arthropoda</taxon>
        <taxon>Hexapoda</taxon>
        <taxon>Insecta</taxon>
        <taxon>Pterygota</taxon>
        <taxon>Neoptera</taxon>
        <taxon>Endopterygota</taxon>
        <taxon>Diptera</taxon>
        <taxon>Brachycera</taxon>
        <taxon>Muscomorpha</taxon>
        <taxon>Ephydroidea</taxon>
        <taxon>Drosophilidae</taxon>
        <taxon>Drosophila</taxon>
        <taxon>Sophophora</taxon>
    </lineage>
</organism>
<dbReference type="InterPro" id="IPR000834">
    <property type="entry name" value="Peptidase_M14"/>
</dbReference>
<dbReference type="Proteomes" id="UP000008744">
    <property type="component" value="Unassembled WGS sequence"/>
</dbReference>
<dbReference type="Pfam" id="PF00246">
    <property type="entry name" value="Peptidase_M14"/>
    <property type="match status" value="1"/>
</dbReference>
<name>B4ISI5_DROPE</name>
<dbReference type="HOGENOM" id="CLU_2415601_0_0_1"/>
<feature type="domain" description="Peptidase M14" evidence="2">
    <location>
        <begin position="26"/>
        <end position="87"/>
    </location>
</feature>
<gene>
    <name evidence="3" type="primary">Dper\GL16636</name>
    <name evidence="3" type="ORF">Dper_GL16636</name>
</gene>
<dbReference type="GO" id="GO:0006508">
    <property type="term" value="P:proteolysis"/>
    <property type="evidence" value="ECO:0007669"/>
    <property type="project" value="InterPro"/>
</dbReference>
<evidence type="ECO:0000256" key="1">
    <source>
        <dbReference type="ARBA" id="ARBA00005988"/>
    </source>
</evidence>
<dbReference type="SMR" id="B4ISI5"/>
<dbReference type="AlphaFoldDB" id="B4ISI5"/>
<dbReference type="eggNOG" id="KOG2650">
    <property type="taxonomic scope" value="Eukaryota"/>
</dbReference>
<dbReference type="SUPFAM" id="SSF53187">
    <property type="entry name" value="Zn-dependent exopeptidases"/>
    <property type="match status" value="1"/>
</dbReference>
<comment type="similarity">
    <text evidence="1">Belongs to the peptidase M14 family.</text>
</comment>
<proteinExistence type="inferred from homology"/>
<evidence type="ECO:0000313" key="3">
    <source>
        <dbReference type="EMBL" id="EDW26075.1"/>
    </source>
</evidence>
<reference evidence="3 4" key="1">
    <citation type="journal article" date="2007" name="Nature">
        <title>Evolution of genes and genomes on the Drosophila phylogeny.</title>
        <authorList>
            <consortium name="Drosophila 12 Genomes Consortium"/>
            <person name="Clark A.G."/>
            <person name="Eisen M.B."/>
            <person name="Smith D.R."/>
            <person name="Bergman C.M."/>
            <person name="Oliver B."/>
            <person name="Markow T.A."/>
            <person name="Kaufman T.C."/>
            <person name="Kellis M."/>
            <person name="Gelbart W."/>
            <person name="Iyer V.N."/>
            <person name="Pollard D.A."/>
            <person name="Sackton T.B."/>
            <person name="Larracuente A.M."/>
            <person name="Singh N.D."/>
            <person name="Abad J.P."/>
            <person name="Abt D.N."/>
            <person name="Adryan B."/>
            <person name="Aguade M."/>
            <person name="Akashi H."/>
            <person name="Anderson W.W."/>
            <person name="Aquadro C.F."/>
            <person name="Ardell D.H."/>
            <person name="Arguello R."/>
            <person name="Artieri C.G."/>
            <person name="Barbash D.A."/>
            <person name="Barker D."/>
            <person name="Barsanti P."/>
            <person name="Batterham P."/>
            <person name="Batzoglou S."/>
            <person name="Begun D."/>
            <person name="Bhutkar A."/>
            <person name="Blanco E."/>
            <person name="Bosak S.A."/>
            <person name="Bradley R.K."/>
            <person name="Brand A.D."/>
            <person name="Brent M.R."/>
            <person name="Brooks A.N."/>
            <person name="Brown R.H."/>
            <person name="Butlin R.K."/>
            <person name="Caggese C."/>
            <person name="Calvi B.R."/>
            <person name="Bernardo de Carvalho A."/>
            <person name="Caspi A."/>
            <person name="Castrezana S."/>
            <person name="Celniker S.E."/>
            <person name="Chang J.L."/>
            <person name="Chapple C."/>
            <person name="Chatterji S."/>
            <person name="Chinwalla A."/>
            <person name="Civetta A."/>
            <person name="Clifton S.W."/>
            <person name="Comeron J.M."/>
            <person name="Costello J.C."/>
            <person name="Coyne J.A."/>
            <person name="Daub J."/>
            <person name="David R.G."/>
            <person name="Delcher A.L."/>
            <person name="Delehaunty K."/>
            <person name="Do C.B."/>
            <person name="Ebling H."/>
            <person name="Edwards K."/>
            <person name="Eickbush T."/>
            <person name="Evans J.D."/>
            <person name="Filipski A."/>
            <person name="Findeiss S."/>
            <person name="Freyhult E."/>
            <person name="Fulton L."/>
            <person name="Fulton R."/>
            <person name="Garcia A.C."/>
            <person name="Gardiner A."/>
            <person name="Garfield D.A."/>
            <person name="Garvin B.E."/>
            <person name="Gibson G."/>
            <person name="Gilbert D."/>
            <person name="Gnerre S."/>
            <person name="Godfrey J."/>
            <person name="Good R."/>
            <person name="Gotea V."/>
            <person name="Gravely B."/>
            <person name="Greenberg A.J."/>
            <person name="Griffiths-Jones S."/>
            <person name="Gross S."/>
            <person name="Guigo R."/>
            <person name="Gustafson E.A."/>
            <person name="Haerty W."/>
            <person name="Hahn M.W."/>
            <person name="Halligan D.L."/>
            <person name="Halpern A.L."/>
            <person name="Halter G.M."/>
            <person name="Han M.V."/>
            <person name="Heger A."/>
            <person name="Hillier L."/>
            <person name="Hinrichs A.S."/>
            <person name="Holmes I."/>
            <person name="Hoskins R.A."/>
            <person name="Hubisz M.J."/>
            <person name="Hultmark D."/>
            <person name="Huntley M.A."/>
            <person name="Jaffe D.B."/>
            <person name="Jagadeeshan S."/>
            <person name="Jeck W.R."/>
            <person name="Johnson J."/>
            <person name="Jones C.D."/>
            <person name="Jordan W.C."/>
            <person name="Karpen G.H."/>
            <person name="Kataoka E."/>
            <person name="Keightley P.D."/>
            <person name="Kheradpour P."/>
            <person name="Kirkness E.F."/>
            <person name="Koerich L.B."/>
            <person name="Kristiansen K."/>
            <person name="Kudrna D."/>
            <person name="Kulathinal R.J."/>
            <person name="Kumar S."/>
            <person name="Kwok R."/>
            <person name="Lander E."/>
            <person name="Langley C.H."/>
            <person name="Lapoint R."/>
            <person name="Lazzaro B.P."/>
            <person name="Lee S.J."/>
            <person name="Levesque L."/>
            <person name="Li R."/>
            <person name="Lin C.F."/>
            <person name="Lin M.F."/>
            <person name="Lindblad-Toh K."/>
            <person name="Llopart A."/>
            <person name="Long M."/>
            <person name="Low L."/>
            <person name="Lozovsky E."/>
            <person name="Lu J."/>
            <person name="Luo M."/>
            <person name="Machado C.A."/>
            <person name="Makalowski W."/>
            <person name="Marzo M."/>
            <person name="Matsuda M."/>
            <person name="Matzkin L."/>
            <person name="McAllister B."/>
            <person name="McBride C.S."/>
            <person name="McKernan B."/>
            <person name="McKernan K."/>
            <person name="Mendez-Lago M."/>
            <person name="Minx P."/>
            <person name="Mollenhauer M.U."/>
            <person name="Montooth K."/>
            <person name="Mount S.M."/>
            <person name="Mu X."/>
            <person name="Myers E."/>
            <person name="Negre B."/>
            <person name="Newfeld S."/>
            <person name="Nielsen R."/>
            <person name="Noor M.A."/>
            <person name="O'Grady P."/>
            <person name="Pachter L."/>
            <person name="Papaceit M."/>
            <person name="Parisi M.J."/>
            <person name="Parisi M."/>
            <person name="Parts L."/>
            <person name="Pedersen J.S."/>
            <person name="Pesole G."/>
            <person name="Phillippy A.M."/>
            <person name="Ponting C.P."/>
            <person name="Pop M."/>
            <person name="Porcelli D."/>
            <person name="Powell J.R."/>
            <person name="Prohaska S."/>
            <person name="Pruitt K."/>
            <person name="Puig M."/>
            <person name="Quesneville H."/>
            <person name="Ram K.R."/>
            <person name="Rand D."/>
            <person name="Rasmussen M.D."/>
            <person name="Reed L.K."/>
            <person name="Reenan R."/>
            <person name="Reily A."/>
            <person name="Remington K.A."/>
            <person name="Rieger T.T."/>
            <person name="Ritchie M.G."/>
            <person name="Robin C."/>
            <person name="Rogers Y.H."/>
            <person name="Rohde C."/>
            <person name="Rozas J."/>
            <person name="Rubenfield M.J."/>
            <person name="Ruiz A."/>
            <person name="Russo S."/>
            <person name="Salzberg S.L."/>
            <person name="Sanchez-Gracia A."/>
            <person name="Saranga D.J."/>
            <person name="Sato H."/>
            <person name="Schaeffer S.W."/>
            <person name="Schatz M.C."/>
            <person name="Schlenke T."/>
            <person name="Schwartz R."/>
            <person name="Segarra C."/>
            <person name="Singh R.S."/>
            <person name="Sirot L."/>
            <person name="Sirota M."/>
            <person name="Sisneros N.B."/>
            <person name="Smith C.D."/>
            <person name="Smith T.F."/>
            <person name="Spieth J."/>
            <person name="Stage D.E."/>
            <person name="Stark A."/>
            <person name="Stephan W."/>
            <person name="Strausberg R.L."/>
            <person name="Strempel S."/>
            <person name="Sturgill D."/>
            <person name="Sutton G."/>
            <person name="Sutton G.G."/>
            <person name="Tao W."/>
            <person name="Teichmann S."/>
            <person name="Tobari Y.N."/>
            <person name="Tomimura Y."/>
            <person name="Tsolas J.M."/>
            <person name="Valente V.L."/>
            <person name="Venter E."/>
            <person name="Venter J.C."/>
            <person name="Vicario S."/>
            <person name="Vieira F.G."/>
            <person name="Vilella A.J."/>
            <person name="Villasante A."/>
            <person name="Walenz B."/>
            <person name="Wang J."/>
            <person name="Wasserman M."/>
            <person name="Watts T."/>
            <person name="Wilson D."/>
            <person name="Wilson R.K."/>
            <person name="Wing R.A."/>
            <person name="Wolfner M.F."/>
            <person name="Wong A."/>
            <person name="Wong G.K."/>
            <person name="Wu C.I."/>
            <person name="Wu G."/>
            <person name="Yamamoto D."/>
            <person name="Yang H.P."/>
            <person name="Yang S.P."/>
            <person name="Yorke J.A."/>
            <person name="Yoshida K."/>
            <person name="Zdobnov E."/>
            <person name="Zhang P."/>
            <person name="Zhang Y."/>
            <person name="Zimin A.V."/>
            <person name="Baldwin J."/>
            <person name="Abdouelleil A."/>
            <person name="Abdulkadir J."/>
            <person name="Abebe A."/>
            <person name="Abera B."/>
            <person name="Abreu J."/>
            <person name="Acer S.C."/>
            <person name="Aftuck L."/>
            <person name="Alexander A."/>
            <person name="An P."/>
            <person name="Anderson E."/>
            <person name="Anderson S."/>
            <person name="Arachi H."/>
            <person name="Azer M."/>
            <person name="Bachantsang P."/>
            <person name="Barry A."/>
            <person name="Bayul T."/>
            <person name="Berlin A."/>
            <person name="Bessette D."/>
            <person name="Bloom T."/>
            <person name="Blye J."/>
            <person name="Boguslavskiy L."/>
            <person name="Bonnet C."/>
            <person name="Boukhgalter B."/>
            <person name="Bourzgui I."/>
            <person name="Brown A."/>
            <person name="Cahill P."/>
            <person name="Channer S."/>
            <person name="Cheshatsang Y."/>
            <person name="Chuda L."/>
            <person name="Citroen M."/>
            <person name="Collymore A."/>
            <person name="Cooke P."/>
            <person name="Costello M."/>
            <person name="D'Aco K."/>
            <person name="Daza R."/>
            <person name="De Haan G."/>
            <person name="DeGray S."/>
            <person name="DeMaso C."/>
            <person name="Dhargay N."/>
            <person name="Dooley K."/>
            <person name="Dooley E."/>
            <person name="Doricent M."/>
            <person name="Dorje P."/>
            <person name="Dorjee K."/>
            <person name="Dupes A."/>
            <person name="Elong R."/>
            <person name="Falk J."/>
            <person name="Farina A."/>
            <person name="Faro S."/>
            <person name="Ferguson D."/>
            <person name="Fisher S."/>
            <person name="Foley C.D."/>
            <person name="Franke A."/>
            <person name="Friedrich D."/>
            <person name="Gadbois L."/>
            <person name="Gearin G."/>
            <person name="Gearin C.R."/>
            <person name="Giannoukos G."/>
            <person name="Goode T."/>
            <person name="Graham J."/>
            <person name="Grandbois E."/>
            <person name="Grewal S."/>
            <person name="Gyaltsen K."/>
            <person name="Hafez N."/>
            <person name="Hagos B."/>
            <person name="Hall J."/>
            <person name="Henson C."/>
            <person name="Hollinger A."/>
            <person name="Honan T."/>
            <person name="Huard M.D."/>
            <person name="Hughes L."/>
            <person name="Hurhula B."/>
            <person name="Husby M.E."/>
            <person name="Kamat A."/>
            <person name="Kanga B."/>
            <person name="Kashin S."/>
            <person name="Khazanovich D."/>
            <person name="Kisner P."/>
            <person name="Lance K."/>
            <person name="Lara M."/>
            <person name="Lee W."/>
            <person name="Lennon N."/>
            <person name="Letendre F."/>
            <person name="LeVine R."/>
            <person name="Lipovsky A."/>
            <person name="Liu X."/>
            <person name="Liu J."/>
            <person name="Liu S."/>
            <person name="Lokyitsang T."/>
            <person name="Lokyitsang Y."/>
            <person name="Lubonja R."/>
            <person name="Lui A."/>
            <person name="MacDonald P."/>
            <person name="Magnisalis V."/>
            <person name="Maru K."/>
            <person name="Matthews C."/>
            <person name="McCusker W."/>
            <person name="McDonough S."/>
            <person name="Mehta T."/>
            <person name="Meldrim J."/>
            <person name="Meneus L."/>
            <person name="Mihai O."/>
            <person name="Mihalev A."/>
            <person name="Mihova T."/>
            <person name="Mittelman R."/>
            <person name="Mlenga V."/>
            <person name="Montmayeur A."/>
            <person name="Mulrain L."/>
            <person name="Navidi A."/>
            <person name="Naylor J."/>
            <person name="Negash T."/>
            <person name="Nguyen T."/>
            <person name="Nguyen N."/>
            <person name="Nicol R."/>
            <person name="Norbu C."/>
            <person name="Norbu N."/>
            <person name="Novod N."/>
            <person name="O'Neill B."/>
            <person name="Osman S."/>
            <person name="Markiewicz E."/>
            <person name="Oyono O.L."/>
            <person name="Patti C."/>
            <person name="Phunkhang P."/>
            <person name="Pierre F."/>
            <person name="Priest M."/>
            <person name="Raghuraman S."/>
            <person name="Rege F."/>
            <person name="Reyes R."/>
            <person name="Rise C."/>
            <person name="Rogov P."/>
            <person name="Ross K."/>
            <person name="Ryan E."/>
            <person name="Settipalli S."/>
            <person name="Shea T."/>
            <person name="Sherpa N."/>
            <person name="Shi L."/>
            <person name="Shih D."/>
            <person name="Sparrow T."/>
            <person name="Spaulding J."/>
            <person name="Stalker J."/>
            <person name="Stange-Thomann N."/>
            <person name="Stavropoulos S."/>
            <person name="Stone C."/>
            <person name="Strader C."/>
            <person name="Tesfaye S."/>
            <person name="Thomson T."/>
            <person name="Thoulutsang Y."/>
            <person name="Thoulutsang D."/>
            <person name="Topham K."/>
            <person name="Topping I."/>
            <person name="Tsamla T."/>
            <person name="Vassiliev H."/>
            <person name="Vo A."/>
            <person name="Wangchuk T."/>
            <person name="Wangdi T."/>
            <person name="Weiand M."/>
            <person name="Wilkinson J."/>
            <person name="Wilson A."/>
            <person name="Yadav S."/>
            <person name="Young G."/>
            <person name="Yu Q."/>
            <person name="Zembek L."/>
            <person name="Zhong D."/>
            <person name="Zimmer A."/>
            <person name="Zwirko Z."/>
            <person name="Jaffe D.B."/>
            <person name="Alvarez P."/>
            <person name="Brockman W."/>
            <person name="Butler J."/>
            <person name="Chin C."/>
            <person name="Gnerre S."/>
            <person name="Grabherr M."/>
            <person name="Kleber M."/>
            <person name="Mauceli E."/>
            <person name="MacCallum I."/>
        </authorList>
    </citation>
    <scope>NUCLEOTIDE SEQUENCE [LARGE SCALE GENOMIC DNA]</scope>
    <source>
        <strain evidence="4">MSH-3 / Tucson 14011-0111.49</strain>
    </source>
</reference>
<dbReference type="PhylomeDB" id="B4ISI5"/>
<dbReference type="STRING" id="7234.B4ISI5"/>
<dbReference type="GO" id="GO:0004181">
    <property type="term" value="F:metallocarboxypeptidase activity"/>
    <property type="evidence" value="ECO:0007669"/>
    <property type="project" value="InterPro"/>
</dbReference>
<dbReference type="MEROPS" id="M14.A15"/>
<dbReference type="Gene3D" id="3.40.630.10">
    <property type="entry name" value="Zn peptidases"/>
    <property type="match status" value="1"/>
</dbReference>
<dbReference type="GO" id="GO:0008270">
    <property type="term" value="F:zinc ion binding"/>
    <property type="evidence" value="ECO:0007669"/>
    <property type="project" value="InterPro"/>
</dbReference>
<accession>B4ISI5</accession>